<dbReference type="PATRIC" id="fig|857291.3.peg.1082"/>
<evidence type="ECO:0000313" key="1">
    <source>
        <dbReference type="EMBL" id="EHG16253.1"/>
    </source>
</evidence>
<evidence type="ECO:0000313" key="2">
    <source>
        <dbReference type="Proteomes" id="UP000004597"/>
    </source>
</evidence>
<organism evidence="1 2">
    <name type="scientific">Prevotella histicola F0411</name>
    <dbReference type="NCBI Taxonomy" id="857291"/>
    <lineage>
        <taxon>Bacteria</taxon>
        <taxon>Pseudomonadati</taxon>
        <taxon>Bacteroidota</taxon>
        <taxon>Bacteroidia</taxon>
        <taxon>Bacteroidales</taxon>
        <taxon>Prevotellaceae</taxon>
        <taxon>Prevotella</taxon>
    </lineage>
</organism>
<dbReference type="RefSeq" id="WP_008823000.1">
    <property type="nucleotide sequence ID" value="NZ_JH376763.1"/>
</dbReference>
<dbReference type="AlphaFoldDB" id="G6AG62"/>
<dbReference type="HOGENOM" id="CLU_368365_0_0_10"/>
<dbReference type="Proteomes" id="UP000004597">
    <property type="component" value="Unassembled WGS sequence"/>
</dbReference>
<keyword evidence="2" id="KW-1185">Reference proteome</keyword>
<dbReference type="GeneID" id="66731988"/>
<gene>
    <name evidence="1" type="ORF">HMPREF9138_01089</name>
</gene>
<dbReference type="EMBL" id="AFXP01000009">
    <property type="protein sequence ID" value="EHG16253.1"/>
    <property type="molecule type" value="Genomic_DNA"/>
</dbReference>
<accession>G6AG62</accession>
<dbReference type="STRING" id="857291.HMPREF9138_01089"/>
<proteinExistence type="predicted"/>
<sequence length="756" mass="84942">MVRRFTLLTTILVVVGLLVNVSVKAQGQDEHHLWKGNPLENIVNKTDDVGTVYLYNVGTGKFLNTGSYWGTVVIGFNVGMTTHVQTTTKPNTYTMTGPLVTTEGKYIAFGRQMDTPGPENPINYNRVYVDRGVDWTDSYTHTKHKNGVLEWKIEKTSDGNSNTYYINCNNDEERANMNGKIYLTMASTSNGKTYDIEYPHTPNNNYSKWKFVTKQDLKNAFKDTYASNEAPSDATFLIYDQNFERGNIYVEYWKASDGLKWTYAKNSRGAEIPYIFKPDSKDYTYYVGNGAVSSNYYMAQFAGYTTANVRNVGNNENANGKITQSVKTIKKGWYKVSCNGFYNRGNGSHMVSKLFAKVAGSNATISNVSARLNEFEQEFTYTKQDLLRIYNDDDLAKDKGGKNVRNVTVESPYVKAGKEFDKGRYNNTILVKVPHDGDILNIGIEIQGSTDERDWTCWDNVQLQYCGNNDIVLDENQTSDNYINLQVDPINAGTLILKRTMKPGVWCSLMLPVNLTAGQVKTAFGESVKLSWHPKQHDTIKSRIEFKSVDLNDDDALAIKANELYLIKSDKEPTGIEHEDPYEKQLKDGTWISIPAPYYVINNVSLTQKPSELSNYNDGIIKEVSTSSTTSDIKLQFNGSLIKQTAPVVPAKSYVLGANDGKWHFTQTPYSIMGFRCWIATGTSQTLSKTLHFFFDGVEEDAATAIDGITVNKKSDDELRGTIYSLDGQIIRTEATSLEGLPKGIYIVNHKKYVVK</sequence>
<evidence type="ECO:0008006" key="3">
    <source>
        <dbReference type="Google" id="ProtNLM"/>
    </source>
</evidence>
<reference evidence="1 2" key="1">
    <citation type="submission" date="2011-10" db="EMBL/GenBank/DDBJ databases">
        <title>The Genome Sequence of Prevotella histicola F0411.</title>
        <authorList>
            <consortium name="The Broad Institute Genome Sequencing Platform"/>
            <person name="Earl A."/>
            <person name="Ward D."/>
            <person name="Feldgarden M."/>
            <person name="Gevers D."/>
            <person name="Izard J."/>
            <person name="Ganesan A."/>
            <person name="Blanton J.M."/>
            <person name="Baranova O.V."/>
            <person name="Tanner A.C."/>
            <person name="Mathney J.M.J."/>
            <person name="Dewhirst F.E."/>
            <person name="Young S.K."/>
            <person name="Zeng Q."/>
            <person name="Gargeya S."/>
            <person name="Fitzgerald M."/>
            <person name="Haas B."/>
            <person name="Abouelleil A."/>
            <person name="Alvarado L."/>
            <person name="Arachchi H.M."/>
            <person name="Berlin A."/>
            <person name="Brown A."/>
            <person name="Chapman S.B."/>
            <person name="Chen Z."/>
            <person name="Dunbar C."/>
            <person name="Freedman E."/>
            <person name="Gearin G."/>
            <person name="Gellesch M."/>
            <person name="Goldberg J."/>
            <person name="Griggs A."/>
            <person name="Gujja S."/>
            <person name="Heiman D."/>
            <person name="Howarth C."/>
            <person name="Larson L."/>
            <person name="Lui A."/>
            <person name="MacDonald P.J.P."/>
            <person name="Montmayeur A."/>
            <person name="Murphy C."/>
            <person name="Neiman D."/>
            <person name="Pearson M."/>
            <person name="Priest M."/>
            <person name="Roberts A."/>
            <person name="Saif S."/>
            <person name="Shea T."/>
            <person name="Shenoy N."/>
            <person name="Sisk P."/>
            <person name="Stolte C."/>
            <person name="Sykes S."/>
            <person name="Wortman J."/>
            <person name="Nusbaum C."/>
            <person name="Birren B."/>
        </authorList>
    </citation>
    <scope>NUCLEOTIDE SEQUENCE [LARGE SCALE GENOMIC DNA]</scope>
    <source>
        <strain evidence="1 2">F0411</strain>
    </source>
</reference>
<comment type="caution">
    <text evidence="1">The sequence shown here is derived from an EMBL/GenBank/DDBJ whole genome shotgun (WGS) entry which is preliminary data.</text>
</comment>
<name>G6AG62_9BACT</name>
<protein>
    <recommendedName>
        <fullName evidence="3">Adhesin</fullName>
    </recommendedName>
</protein>